<feature type="chain" id="PRO_5046077299" evidence="1">
    <location>
        <begin position="24"/>
        <end position="154"/>
    </location>
</feature>
<comment type="caution">
    <text evidence="2">The sequence shown here is derived from an EMBL/GenBank/DDBJ whole genome shotgun (WGS) entry which is preliminary data.</text>
</comment>
<dbReference type="EMBL" id="JAUOEK010000119">
    <property type="protein sequence ID" value="MDO5970292.1"/>
    <property type="molecule type" value="Genomic_DNA"/>
</dbReference>
<accession>A0ABT8WAW8</accession>
<proteinExistence type="predicted"/>
<feature type="signal peptide" evidence="1">
    <location>
        <begin position="1"/>
        <end position="23"/>
    </location>
</feature>
<name>A0ABT8WAW8_9FLAO</name>
<evidence type="ECO:0000256" key="1">
    <source>
        <dbReference type="SAM" id="SignalP"/>
    </source>
</evidence>
<gene>
    <name evidence="2" type="ORF">Q4Q35_10790</name>
</gene>
<reference evidence="2" key="1">
    <citation type="submission" date="2023-07" db="EMBL/GenBank/DDBJ databases">
        <title>Two novel species in the genus Flavivirga.</title>
        <authorList>
            <person name="Kwon K."/>
        </authorList>
    </citation>
    <scope>NUCLEOTIDE SEQUENCE</scope>
    <source>
        <strain evidence="2">KCTC 52353</strain>
    </source>
</reference>
<sequence length="154" mass="17005">MREKLKIICAVILMTMYVNTTLAQNTKNPHDKVHVFDMTGQGIGKAFRSSHISSQRKGGILIATVVSDVPEFFKLVKDVMNDNIAAGRRRLMIVHAGGAKGEGIESSMVALYANGETGDVYYFEGDGEKLKDTGTKLFFSVKSLYEKEIEPLNN</sequence>
<evidence type="ECO:0000313" key="3">
    <source>
        <dbReference type="Proteomes" id="UP001176883"/>
    </source>
</evidence>
<organism evidence="2 3">
    <name type="scientific">Flavivirga aquimarina</name>
    <dbReference type="NCBI Taxonomy" id="2027862"/>
    <lineage>
        <taxon>Bacteria</taxon>
        <taxon>Pseudomonadati</taxon>
        <taxon>Bacteroidota</taxon>
        <taxon>Flavobacteriia</taxon>
        <taxon>Flavobacteriales</taxon>
        <taxon>Flavobacteriaceae</taxon>
        <taxon>Flavivirga</taxon>
    </lineage>
</organism>
<keyword evidence="3" id="KW-1185">Reference proteome</keyword>
<keyword evidence="1" id="KW-0732">Signal</keyword>
<protein>
    <submittedName>
        <fullName evidence="2">Uncharacterized protein</fullName>
    </submittedName>
</protein>
<evidence type="ECO:0000313" key="2">
    <source>
        <dbReference type="EMBL" id="MDO5970292.1"/>
    </source>
</evidence>
<dbReference type="RefSeq" id="WP_303277983.1">
    <property type="nucleotide sequence ID" value="NZ_JAUOEK010000119.1"/>
</dbReference>
<dbReference type="Proteomes" id="UP001176883">
    <property type="component" value="Unassembled WGS sequence"/>
</dbReference>